<reference evidence="2" key="1">
    <citation type="journal article" date="2022" name="bioRxiv">
        <title>Sequencing and chromosome-scale assembly of the giantPleurodeles waltlgenome.</title>
        <authorList>
            <person name="Brown T."/>
            <person name="Elewa A."/>
            <person name="Iarovenko S."/>
            <person name="Subramanian E."/>
            <person name="Araus A.J."/>
            <person name="Petzold A."/>
            <person name="Susuki M."/>
            <person name="Suzuki K.-i.T."/>
            <person name="Hayashi T."/>
            <person name="Toyoda A."/>
            <person name="Oliveira C."/>
            <person name="Osipova E."/>
            <person name="Leigh N.D."/>
            <person name="Simon A."/>
            <person name="Yun M.H."/>
        </authorList>
    </citation>
    <scope>NUCLEOTIDE SEQUENCE</scope>
    <source>
        <strain evidence="2">20211129_DDA</strain>
        <tissue evidence="2">Liver</tissue>
    </source>
</reference>
<feature type="region of interest" description="Disordered" evidence="1">
    <location>
        <begin position="1"/>
        <end position="44"/>
    </location>
</feature>
<accession>A0AAV7VS96</accession>
<keyword evidence="3" id="KW-1185">Reference proteome</keyword>
<evidence type="ECO:0000313" key="2">
    <source>
        <dbReference type="EMBL" id="KAJ1202944.1"/>
    </source>
</evidence>
<proteinExistence type="predicted"/>
<feature type="compositionally biased region" description="Basic residues" evidence="1">
    <location>
        <begin position="10"/>
        <end position="24"/>
    </location>
</feature>
<evidence type="ECO:0000256" key="1">
    <source>
        <dbReference type="SAM" id="MobiDB-lite"/>
    </source>
</evidence>
<feature type="region of interest" description="Disordered" evidence="1">
    <location>
        <begin position="108"/>
        <end position="136"/>
    </location>
</feature>
<name>A0AAV7VS96_PLEWA</name>
<dbReference type="AlphaFoldDB" id="A0AAV7VS96"/>
<comment type="caution">
    <text evidence="2">The sequence shown here is derived from an EMBL/GenBank/DDBJ whole genome shotgun (WGS) entry which is preliminary data.</text>
</comment>
<evidence type="ECO:0000313" key="3">
    <source>
        <dbReference type="Proteomes" id="UP001066276"/>
    </source>
</evidence>
<organism evidence="2 3">
    <name type="scientific">Pleurodeles waltl</name>
    <name type="common">Iberian ribbed newt</name>
    <dbReference type="NCBI Taxonomy" id="8319"/>
    <lineage>
        <taxon>Eukaryota</taxon>
        <taxon>Metazoa</taxon>
        <taxon>Chordata</taxon>
        <taxon>Craniata</taxon>
        <taxon>Vertebrata</taxon>
        <taxon>Euteleostomi</taxon>
        <taxon>Amphibia</taxon>
        <taxon>Batrachia</taxon>
        <taxon>Caudata</taxon>
        <taxon>Salamandroidea</taxon>
        <taxon>Salamandridae</taxon>
        <taxon>Pleurodelinae</taxon>
        <taxon>Pleurodeles</taxon>
    </lineage>
</organism>
<dbReference type="EMBL" id="JANPWB010000003">
    <property type="protein sequence ID" value="KAJ1202944.1"/>
    <property type="molecule type" value="Genomic_DNA"/>
</dbReference>
<sequence>MQSTPWGRRAATRPRRRVAPRRHLACGQTPPWAAGGKGSPRPLRASLAQRPALSLSGRRRLHLCPPAPLAFRTRGRTRCGPARVSAQLLLWSSRRSEPQKTAQGRLLLMRAQPVPVQPSGVNKTDKRPRAGQSLTR</sequence>
<protein>
    <submittedName>
        <fullName evidence="2">Uncharacterized protein</fullName>
    </submittedName>
</protein>
<gene>
    <name evidence="2" type="ORF">NDU88_006739</name>
</gene>
<dbReference type="Proteomes" id="UP001066276">
    <property type="component" value="Chromosome 2_1"/>
</dbReference>